<evidence type="ECO:0000313" key="1">
    <source>
        <dbReference type="EMBL" id="AAT75654.1"/>
    </source>
</evidence>
<sequence length="184" mass="21736">MKEIKNIIVDTNLMIDILTVREKPVISDYSKNQLLTFFKKGKNFKLIIAGKKMLNELTGEEYKGKKQNLLELLMLISATSEAIKIEIRNDQAIDELIYKFVLSDKWDGRKDDPNSVATRMPADPHMIYVSYYFDVKYIMTRDKDFAKKVNSKYLQYFPDKFFSPEVICKCYWEDKEFDINLLIK</sequence>
<organism evidence="1 2">
    <name type="scientific">Mesoplasma florum (strain ATCC 33453 / NBRC 100688 / NCTC 11704 / L1)</name>
    <name type="common">Acholeplasma florum</name>
    <dbReference type="NCBI Taxonomy" id="265311"/>
    <lineage>
        <taxon>Bacteria</taxon>
        <taxon>Bacillati</taxon>
        <taxon>Mycoplasmatota</taxon>
        <taxon>Mollicutes</taxon>
        <taxon>Entomoplasmatales</taxon>
        <taxon>Entomoplasmataceae</taxon>
        <taxon>Mesoplasma</taxon>
    </lineage>
</organism>
<dbReference type="PaxDb" id="265311-Mfl297"/>
<dbReference type="KEGG" id="mfl:Mfl297"/>
<accession>Q6F1G9</accession>
<dbReference type="RefSeq" id="WP_011183194.1">
    <property type="nucleotide sequence ID" value="NC_006055.1"/>
</dbReference>
<dbReference type="EMBL" id="AE017263">
    <property type="protein sequence ID" value="AAT75654.1"/>
    <property type="molecule type" value="Genomic_DNA"/>
</dbReference>
<dbReference type="OrthoDB" id="10012682at2"/>
<dbReference type="PATRIC" id="fig|265311.5.peg.297"/>
<dbReference type="EnsemblBacteria" id="AAT75654">
    <property type="protein sequence ID" value="AAT75654"/>
    <property type="gene ID" value="Mfl297"/>
</dbReference>
<dbReference type="HOGENOM" id="CLU_1466571_0_0_14"/>
<dbReference type="AlphaFoldDB" id="Q6F1G9"/>
<evidence type="ECO:0000313" key="2">
    <source>
        <dbReference type="Proteomes" id="UP000006647"/>
    </source>
</evidence>
<dbReference type="Proteomes" id="UP000006647">
    <property type="component" value="Chromosome"/>
</dbReference>
<keyword evidence="2" id="KW-1185">Reference proteome</keyword>
<gene>
    <name evidence="1" type="ordered locus">Mfl297</name>
</gene>
<reference evidence="1 2" key="1">
    <citation type="submission" date="2004-06" db="EMBL/GenBank/DDBJ databases">
        <authorList>
            <person name="Birren B.W."/>
            <person name="Stange-Thomann N."/>
            <person name="Hafez N."/>
            <person name="DeCaprio D."/>
            <person name="Fisher S."/>
            <person name="Butler J."/>
            <person name="Elkins T."/>
            <person name="Kodira C.D."/>
            <person name="Major J."/>
            <person name="Wang S."/>
            <person name="Nicol R."/>
            <person name="Nusbaum C."/>
        </authorList>
    </citation>
    <scope>NUCLEOTIDE SEQUENCE [LARGE SCALE GENOMIC DNA]</scope>
    <source>
        <strain evidence="2">ATCC 33453 / NBRC 100688 / NCTC 11704 / L1</strain>
    </source>
</reference>
<evidence type="ECO:0008006" key="3">
    <source>
        <dbReference type="Google" id="ProtNLM"/>
    </source>
</evidence>
<dbReference type="GeneID" id="2898260"/>
<protein>
    <recommendedName>
        <fullName evidence="3">PIN domain-containing protein</fullName>
    </recommendedName>
</protein>
<proteinExistence type="predicted"/>
<name>Q6F1G9_MESFL</name>
<dbReference type="STRING" id="265311.Mfl297"/>